<sequence length="149" mass="15360">AAPPPAMYSLTAASSALCNLVMTQSLTFFSSSTAFFSSLVRFLRGILSSRFSSSSSTAFSLSSGASKGLAQSITGFSYRATVEAGFGGSIFVSSEGGAGAMMRGWTTGFCSFFLSSSSLFSSAQWPKARVSGSSTRATGAIGAQRQRDN</sequence>
<reference evidence="1" key="1">
    <citation type="submission" date="2023-10" db="EMBL/GenBank/DDBJ databases">
        <title>Genome assembly of Pristionchus species.</title>
        <authorList>
            <person name="Yoshida K."/>
            <person name="Sommer R.J."/>
        </authorList>
    </citation>
    <scope>NUCLEOTIDE SEQUENCE</scope>
    <source>
        <strain evidence="1">RS5133</strain>
    </source>
</reference>
<gene>
    <name evidence="1" type="ORF">PFISCL1PPCAC_9147</name>
</gene>
<dbReference type="AlphaFoldDB" id="A0AAV5VIV1"/>
<evidence type="ECO:0000313" key="2">
    <source>
        <dbReference type="Proteomes" id="UP001432322"/>
    </source>
</evidence>
<protein>
    <submittedName>
        <fullName evidence="1">Uncharacterized protein</fullName>
    </submittedName>
</protein>
<name>A0AAV5VIV1_9BILA</name>
<comment type="caution">
    <text evidence="1">The sequence shown here is derived from an EMBL/GenBank/DDBJ whole genome shotgun (WGS) entry which is preliminary data.</text>
</comment>
<dbReference type="Proteomes" id="UP001432322">
    <property type="component" value="Unassembled WGS sequence"/>
</dbReference>
<keyword evidence="2" id="KW-1185">Reference proteome</keyword>
<dbReference type="EMBL" id="BTSY01000003">
    <property type="protein sequence ID" value="GMT17850.1"/>
    <property type="molecule type" value="Genomic_DNA"/>
</dbReference>
<organism evidence="1 2">
    <name type="scientific">Pristionchus fissidentatus</name>
    <dbReference type="NCBI Taxonomy" id="1538716"/>
    <lineage>
        <taxon>Eukaryota</taxon>
        <taxon>Metazoa</taxon>
        <taxon>Ecdysozoa</taxon>
        <taxon>Nematoda</taxon>
        <taxon>Chromadorea</taxon>
        <taxon>Rhabditida</taxon>
        <taxon>Rhabditina</taxon>
        <taxon>Diplogasteromorpha</taxon>
        <taxon>Diplogasteroidea</taxon>
        <taxon>Neodiplogasteridae</taxon>
        <taxon>Pristionchus</taxon>
    </lineage>
</organism>
<feature type="non-terminal residue" evidence="1">
    <location>
        <position position="1"/>
    </location>
</feature>
<accession>A0AAV5VIV1</accession>
<evidence type="ECO:0000313" key="1">
    <source>
        <dbReference type="EMBL" id="GMT17850.1"/>
    </source>
</evidence>
<proteinExistence type="predicted"/>
<feature type="non-terminal residue" evidence="1">
    <location>
        <position position="149"/>
    </location>
</feature>